<accession>A0A9D4S6G7</accession>
<sequence>MLMAIRTPFFNKYYNSLKKLSSKRSCISLACHIFSNVGFKHQSLDESDFCPIQCWTWTTCSRRVAEVKKICHYTADRAGIK</sequence>
<evidence type="ECO:0000313" key="1">
    <source>
        <dbReference type="EMBL" id="KAH3894389.1"/>
    </source>
</evidence>
<gene>
    <name evidence="1" type="ORF">DPMN_018546</name>
</gene>
<dbReference type="EMBL" id="JAIWYP010000001">
    <property type="protein sequence ID" value="KAH3894389.1"/>
    <property type="molecule type" value="Genomic_DNA"/>
</dbReference>
<proteinExistence type="predicted"/>
<dbReference type="Proteomes" id="UP000828390">
    <property type="component" value="Unassembled WGS sequence"/>
</dbReference>
<name>A0A9D4S6G7_DREPO</name>
<keyword evidence="2" id="KW-1185">Reference proteome</keyword>
<evidence type="ECO:0000313" key="2">
    <source>
        <dbReference type="Proteomes" id="UP000828390"/>
    </source>
</evidence>
<comment type="caution">
    <text evidence="1">The sequence shown here is derived from an EMBL/GenBank/DDBJ whole genome shotgun (WGS) entry which is preliminary data.</text>
</comment>
<protein>
    <submittedName>
        <fullName evidence="1">Uncharacterized protein</fullName>
    </submittedName>
</protein>
<reference evidence="1" key="2">
    <citation type="submission" date="2020-11" db="EMBL/GenBank/DDBJ databases">
        <authorList>
            <person name="McCartney M.A."/>
            <person name="Auch B."/>
            <person name="Kono T."/>
            <person name="Mallez S."/>
            <person name="Becker A."/>
            <person name="Gohl D.M."/>
            <person name="Silverstein K.A.T."/>
            <person name="Koren S."/>
            <person name="Bechman K.B."/>
            <person name="Herman A."/>
            <person name="Abrahante J.E."/>
            <person name="Garbe J."/>
        </authorList>
    </citation>
    <scope>NUCLEOTIDE SEQUENCE</scope>
    <source>
        <strain evidence="1">Duluth1</strain>
        <tissue evidence="1">Whole animal</tissue>
    </source>
</reference>
<organism evidence="1 2">
    <name type="scientific">Dreissena polymorpha</name>
    <name type="common">Zebra mussel</name>
    <name type="synonym">Mytilus polymorpha</name>
    <dbReference type="NCBI Taxonomy" id="45954"/>
    <lineage>
        <taxon>Eukaryota</taxon>
        <taxon>Metazoa</taxon>
        <taxon>Spiralia</taxon>
        <taxon>Lophotrochozoa</taxon>
        <taxon>Mollusca</taxon>
        <taxon>Bivalvia</taxon>
        <taxon>Autobranchia</taxon>
        <taxon>Heteroconchia</taxon>
        <taxon>Euheterodonta</taxon>
        <taxon>Imparidentia</taxon>
        <taxon>Neoheterodontei</taxon>
        <taxon>Myida</taxon>
        <taxon>Dreissenoidea</taxon>
        <taxon>Dreissenidae</taxon>
        <taxon>Dreissena</taxon>
    </lineage>
</organism>
<reference evidence="1" key="1">
    <citation type="journal article" date="2019" name="bioRxiv">
        <title>The Genome of the Zebra Mussel, Dreissena polymorpha: A Resource for Invasive Species Research.</title>
        <authorList>
            <person name="McCartney M.A."/>
            <person name="Auch B."/>
            <person name="Kono T."/>
            <person name="Mallez S."/>
            <person name="Zhang Y."/>
            <person name="Obille A."/>
            <person name="Becker A."/>
            <person name="Abrahante J.E."/>
            <person name="Garbe J."/>
            <person name="Badalamenti J.P."/>
            <person name="Herman A."/>
            <person name="Mangelson H."/>
            <person name="Liachko I."/>
            <person name="Sullivan S."/>
            <person name="Sone E.D."/>
            <person name="Koren S."/>
            <person name="Silverstein K.A.T."/>
            <person name="Beckman K.B."/>
            <person name="Gohl D.M."/>
        </authorList>
    </citation>
    <scope>NUCLEOTIDE SEQUENCE</scope>
    <source>
        <strain evidence="1">Duluth1</strain>
        <tissue evidence="1">Whole animal</tissue>
    </source>
</reference>
<dbReference type="AlphaFoldDB" id="A0A9D4S6G7"/>